<dbReference type="Gene3D" id="3.40.190.10">
    <property type="entry name" value="Periplasmic binding protein-like II"/>
    <property type="match status" value="1"/>
</dbReference>
<dbReference type="Proteomes" id="UP001501570">
    <property type="component" value="Unassembled WGS sequence"/>
</dbReference>
<dbReference type="EMBL" id="BAABJQ010000044">
    <property type="protein sequence ID" value="GAA5200567.1"/>
    <property type="molecule type" value="Genomic_DNA"/>
</dbReference>
<evidence type="ECO:0000256" key="4">
    <source>
        <dbReference type="SAM" id="SignalP"/>
    </source>
</evidence>
<keyword evidence="6" id="KW-1185">Reference proteome</keyword>
<gene>
    <name evidence="5" type="ORF">GCM10023322_78700</name>
</gene>
<dbReference type="PANTHER" id="PTHR30061">
    <property type="entry name" value="MALTOSE-BINDING PERIPLASMIC PROTEIN"/>
    <property type="match status" value="1"/>
</dbReference>
<keyword evidence="3 4" id="KW-0732">Signal</keyword>
<sequence>MESIAPAPRRNRFALAAVAVAGAVALTLAACGGGSSGSSGTVSIPENGTDDGTTITLWSRAPLEKQATDAVNAYNKTHKNQVKLELLPNDDVEGKVGAAVQTDSLPDILAGDVVRVPYWTQQGIFHDLTKQIDALPEKSELQSGHIKAGTVDGKEHTLPFVSDISVMVWNKDLYQQAGLDPNKGPANLNDFVTQAKAVAALNKKDVAGTYVAGQSGGALVFTLFPMLWGNGDQAISDDGKKSLLDSDSAKKVFNAYRELANTPNGLGAGSKDETGATWTAPFQNGKIGVMQYPFTAVSALFKSSPFQIGVAPIPGVDSGSSTFLGGDAIGITKDSKHVAQAWNFLAWLMSEQAQQTVFADNNDTASNFKTLESGYKDADPRTLIGNGTIKTGQTPIATNFNDAFNAAGSPFQILFQDAVWGDASKIDADNQAITTALGQ</sequence>
<comment type="similarity">
    <text evidence="1">Belongs to the bacterial solute-binding protein 1 family.</text>
</comment>
<evidence type="ECO:0000256" key="1">
    <source>
        <dbReference type="ARBA" id="ARBA00008520"/>
    </source>
</evidence>
<proteinExistence type="inferred from homology"/>
<evidence type="ECO:0000313" key="6">
    <source>
        <dbReference type="Proteomes" id="UP001501570"/>
    </source>
</evidence>
<comment type="caution">
    <text evidence="5">The sequence shown here is derived from an EMBL/GenBank/DDBJ whole genome shotgun (WGS) entry which is preliminary data.</text>
</comment>
<evidence type="ECO:0000256" key="3">
    <source>
        <dbReference type="ARBA" id="ARBA00022729"/>
    </source>
</evidence>
<dbReference type="PANTHER" id="PTHR30061:SF50">
    <property type="entry name" value="MALTOSE_MALTODEXTRIN-BINDING PERIPLASMIC PROTEIN"/>
    <property type="match status" value="1"/>
</dbReference>
<name>A0ABP9STU8_9ACTN</name>
<feature type="chain" id="PRO_5046611965" evidence="4">
    <location>
        <begin position="30"/>
        <end position="439"/>
    </location>
</feature>
<feature type="signal peptide" evidence="4">
    <location>
        <begin position="1"/>
        <end position="29"/>
    </location>
</feature>
<reference evidence="6" key="1">
    <citation type="journal article" date="2019" name="Int. J. Syst. Evol. Microbiol.">
        <title>The Global Catalogue of Microorganisms (GCM) 10K type strain sequencing project: providing services to taxonomists for standard genome sequencing and annotation.</title>
        <authorList>
            <consortium name="The Broad Institute Genomics Platform"/>
            <consortium name="The Broad Institute Genome Sequencing Center for Infectious Disease"/>
            <person name="Wu L."/>
            <person name="Ma J."/>
        </authorList>
    </citation>
    <scope>NUCLEOTIDE SEQUENCE [LARGE SCALE GENOMIC DNA]</scope>
    <source>
        <strain evidence="6">JCM 18304</strain>
    </source>
</reference>
<dbReference type="CDD" id="cd13585">
    <property type="entry name" value="PBP2_TMBP_like"/>
    <property type="match status" value="1"/>
</dbReference>
<accession>A0ABP9STU8</accession>
<organism evidence="5 6">
    <name type="scientific">Rugosimonospora acidiphila</name>
    <dbReference type="NCBI Taxonomy" id="556531"/>
    <lineage>
        <taxon>Bacteria</taxon>
        <taxon>Bacillati</taxon>
        <taxon>Actinomycetota</taxon>
        <taxon>Actinomycetes</taxon>
        <taxon>Micromonosporales</taxon>
        <taxon>Micromonosporaceae</taxon>
        <taxon>Rugosimonospora</taxon>
    </lineage>
</organism>
<dbReference type="Pfam" id="PF01547">
    <property type="entry name" value="SBP_bac_1"/>
    <property type="match status" value="1"/>
</dbReference>
<protein>
    <submittedName>
        <fullName evidence="5">Sugar ABC transporter substrate-binding protein</fullName>
    </submittedName>
</protein>
<dbReference type="SUPFAM" id="SSF53850">
    <property type="entry name" value="Periplasmic binding protein-like II"/>
    <property type="match status" value="1"/>
</dbReference>
<dbReference type="RefSeq" id="WP_345638558.1">
    <property type="nucleotide sequence ID" value="NZ_BAABJQ010000044.1"/>
</dbReference>
<keyword evidence="2" id="KW-0813">Transport</keyword>
<dbReference type="InterPro" id="IPR006059">
    <property type="entry name" value="SBP"/>
</dbReference>
<evidence type="ECO:0000313" key="5">
    <source>
        <dbReference type="EMBL" id="GAA5200567.1"/>
    </source>
</evidence>
<evidence type="ECO:0000256" key="2">
    <source>
        <dbReference type="ARBA" id="ARBA00022448"/>
    </source>
</evidence>